<dbReference type="PANTHER" id="PTHR19328">
    <property type="entry name" value="HEDGEHOG-INTERACTING PROTEIN"/>
    <property type="match status" value="1"/>
</dbReference>
<comment type="caution">
    <text evidence="3">The sequence shown here is derived from an EMBL/GenBank/DDBJ whole genome shotgun (WGS) entry which is preliminary data.</text>
</comment>
<evidence type="ECO:0000313" key="3">
    <source>
        <dbReference type="EMBL" id="GHH23350.1"/>
    </source>
</evidence>
<dbReference type="Gene3D" id="2.60.40.10">
    <property type="entry name" value="Immunoglobulins"/>
    <property type="match status" value="1"/>
</dbReference>
<dbReference type="PANTHER" id="PTHR19328:SF13">
    <property type="entry name" value="HIPL1 PROTEIN"/>
    <property type="match status" value="1"/>
</dbReference>
<dbReference type="Pfam" id="PF07995">
    <property type="entry name" value="GSDH"/>
    <property type="match status" value="1"/>
</dbReference>
<dbReference type="InterPro" id="IPR013207">
    <property type="entry name" value="LGFP"/>
</dbReference>
<proteinExistence type="predicted"/>
<organism evidence="3 4">
    <name type="scientific">Amycolatopsis oliviviridis</name>
    <dbReference type="NCBI Taxonomy" id="1471590"/>
    <lineage>
        <taxon>Bacteria</taxon>
        <taxon>Bacillati</taxon>
        <taxon>Actinomycetota</taxon>
        <taxon>Actinomycetes</taxon>
        <taxon>Pseudonocardiales</taxon>
        <taxon>Pseudonocardiaceae</taxon>
        <taxon>Amycolatopsis</taxon>
    </lineage>
</organism>
<dbReference type="SMART" id="SM00089">
    <property type="entry name" value="PKD"/>
    <property type="match status" value="1"/>
</dbReference>
<feature type="signal peptide" evidence="1">
    <location>
        <begin position="1"/>
        <end position="31"/>
    </location>
</feature>
<keyword evidence="4" id="KW-1185">Reference proteome</keyword>
<evidence type="ECO:0000313" key="4">
    <source>
        <dbReference type="Proteomes" id="UP000635387"/>
    </source>
</evidence>
<evidence type="ECO:0000256" key="1">
    <source>
        <dbReference type="SAM" id="SignalP"/>
    </source>
</evidence>
<evidence type="ECO:0000259" key="2">
    <source>
        <dbReference type="PROSITE" id="PS50093"/>
    </source>
</evidence>
<dbReference type="Proteomes" id="UP000635387">
    <property type="component" value="Unassembled WGS sequence"/>
</dbReference>
<dbReference type="SUPFAM" id="SSF50952">
    <property type="entry name" value="Soluble quinoprotein glucose dehydrogenase"/>
    <property type="match status" value="1"/>
</dbReference>
<dbReference type="InterPro" id="IPR011041">
    <property type="entry name" value="Quinoprot_gluc/sorb_DH_b-prop"/>
</dbReference>
<dbReference type="InterPro" id="IPR022409">
    <property type="entry name" value="PKD/Chitinase_dom"/>
</dbReference>
<gene>
    <name evidence="3" type="ORF">GCM10017790_46270</name>
</gene>
<feature type="domain" description="PKD" evidence="2">
    <location>
        <begin position="434"/>
        <end position="460"/>
    </location>
</feature>
<feature type="chain" id="PRO_5047243028" description="PKD domain-containing protein" evidence="1">
    <location>
        <begin position="32"/>
        <end position="940"/>
    </location>
</feature>
<dbReference type="InterPro" id="IPR012938">
    <property type="entry name" value="Glc/Sorbosone_DH"/>
</dbReference>
<dbReference type="CDD" id="cd00146">
    <property type="entry name" value="PKD"/>
    <property type="match status" value="1"/>
</dbReference>
<sequence>MPSRFRALCHALVTLLIVTLLVPLTSTSASAAPVLPPGFVLRDQQSGQAPYDLTDFAYLPDGSMLTTGKQGNVAWVSTTGQTQNIASLAVRSTGDLGLVGIAIAPDYATSRVVYTARAIDVAGGGIALRASRWTVSGTDRPTGLTGEKVLIEGPANTDIHGITGVVAAPDGTVWVSTGDSSRFQGAADPFALNVYDLDKIYGKIFHLTADGAGVPDNPFYTAANPNSLRSKVFASGFRSPFRFHLDTSTGLPVVGDVGWGTWEEINFVQKGANHGWPCFEGNQPSDGFSAMPQCASAVNTPPMLAVRHGQGADNGNSITAGIVYNGESYPEEYRGAYFFGDYATQKLWTAKYDTQGRVVRQQESPPKFTGIGGPVKFLAAANGDIVYADIYTGLLRRLSYTTGNKAPVAVATSETNPETRTVSFDGSGSYDFDGDPLTYEWDFGDGTTGTGAKVSHAYAAGTEKFTAKLTVKDGLQAAGTTEIAVAPGNHSPKLTMTDPGGHLFAVGEEVKVGATVTDTEDGNLPVSWTTLVRHCPENAVCHAHPDHSGTGPEFAMPFTDHTDSNLEFTASATDSAGVTVSKTYVAKPREHRLTLTSNVAAALGITPEGGAASAMVVEGATVEIQAAEVASDGSSTFTGWSNGATGRLTNITMGASDQTITANYITPIDKRYRDEPALAQRLGAPTAPEAVDGTVRFRTYERGRLYWSKDTGVKQIEGEILKKYLAAGGHVKFGPPATDEQSTPDGVGRYNHFPVWPGVLQTSIYYTVNTGAHPIYGRIRQKWASMDWERGPLGYPSTDEAGTPDGVGRYNHFSNAASIYYTAQTDARAIYGRIRVRWEALGWEAGPMGYPTMDEAATPDGVGRYTHFTKAGSIYWSMATDARGVWGEIRKRWAALGWERSYLRYPTTDEMAVTGGRQNNFQGGYVFWNASNGSVTDGRW</sequence>
<dbReference type="Gene3D" id="2.120.10.30">
    <property type="entry name" value="TolB, C-terminal domain"/>
    <property type="match status" value="1"/>
</dbReference>
<accession>A0ABQ3LQH8</accession>
<dbReference type="SUPFAM" id="SSF49299">
    <property type="entry name" value="PKD domain"/>
    <property type="match status" value="1"/>
</dbReference>
<dbReference type="InterPro" id="IPR035986">
    <property type="entry name" value="PKD_dom_sf"/>
</dbReference>
<dbReference type="PROSITE" id="PS50093">
    <property type="entry name" value="PKD"/>
    <property type="match status" value="1"/>
</dbReference>
<dbReference type="EMBL" id="BNAY01000005">
    <property type="protein sequence ID" value="GHH23350.1"/>
    <property type="molecule type" value="Genomic_DNA"/>
</dbReference>
<dbReference type="InterPro" id="IPR013783">
    <property type="entry name" value="Ig-like_fold"/>
</dbReference>
<dbReference type="Pfam" id="PF08310">
    <property type="entry name" value="LGFP"/>
    <property type="match status" value="5"/>
</dbReference>
<name>A0ABQ3LQH8_9PSEU</name>
<dbReference type="Pfam" id="PF18911">
    <property type="entry name" value="PKD_4"/>
    <property type="match status" value="1"/>
</dbReference>
<dbReference type="InterPro" id="IPR011042">
    <property type="entry name" value="6-blade_b-propeller_TolB-like"/>
</dbReference>
<protein>
    <recommendedName>
        <fullName evidence="2">PKD domain-containing protein</fullName>
    </recommendedName>
</protein>
<keyword evidence="1" id="KW-0732">Signal</keyword>
<reference evidence="4" key="1">
    <citation type="journal article" date="2019" name="Int. J. Syst. Evol. Microbiol.">
        <title>The Global Catalogue of Microorganisms (GCM) 10K type strain sequencing project: providing services to taxonomists for standard genome sequencing and annotation.</title>
        <authorList>
            <consortium name="The Broad Institute Genomics Platform"/>
            <consortium name="The Broad Institute Genome Sequencing Center for Infectious Disease"/>
            <person name="Wu L."/>
            <person name="Ma J."/>
        </authorList>
    </citation>
    <scope>NUCLEOTIDE SEQUENCE [LARGE SCALE GENOMIC DNA]</scope>
    <source>
        <strain evidence="4">CGMCC 4.7683</strain>
    </source>
</reference>
<dbReference type="RefSeq" id="WP_191256555.1">
    <property type="nucleotide sequence ID" value="NZ_BNAY01000005.1"/>
</dbReference>
<dbReference type="InterPro" id="IPR000601">
    <property type="entry name" value="PKD_dom"/>
</dbReference>